<dbReference type="InterPro" id="IPR010198">
    <property type="entry name" value="DHNA-CoA_synthase_MenB"/>
</dbReference>
<dbReference type="InterPro" id="IPR018376">
    <property type="entry name" value="Enoyl-CoA_hyd/isom_CS"/>
</dbReference>
<reference evidence="7" key="2">
    <citation type="submission" date="2025-08" db="UniProtKB">
        <authorList>
            <consortium name="RefSeq"/>
        </authorList>
    </citation>
    <scope>IDENTIFICATION</scope>
    <source>
        <tissue evidence="7">Leaf</tissue>
    </source>
</reference>
<dbReference type="InterPro" id="IPR014748">
    <property type="entry name" value="Enoyl-CoA_hydra_C"/>
</dbReference>
<dbReference type="GO" id="GO:0009234">
    <property type="term" value="P:menaquinone biosynthetic process"/>
    <property type="evidence" value="ECO:0007669"/>
    <property type="project" value="InterPro"/>
</dbReference>
<dbReference type="Pfam" id="PF00378">
    <property type="entry name" value="ECH_1"/>
    <property type="match status" value="1"/>
</dbReference>
<evidence type="ECO:0000256" key="3">
    <source>
        <dbReference type="ARBA" id="ARBA00066833"/>
    </source>
</evidence>
<feature type="compositionally biased region" description="Low complexity" evidence="5">
    <location>
        <begin position="30"/>
        <end position="44"/>
    </location>
</feature>
<dbReference type="GO" id="GO:0008935">
    <property type="term" value="F:1,4-dihydroxy-2-naphthoyl-CoA synthase activity"/>
    <property type="evidence" value="ECO:0007669"/>
    <property type="project" value="UniProtKB-EC"/>
</dbReference>
<gene>
    <name evidence="7" type="primary">LOC116212398</name>
</gene>
<dbReference type="SUPFAM" id="SSF52096">
    <property type="entry name" value="ClpP/crotonase"/>
    <property type="match status" value="1"/>
</dbReference>
<accession>A0A6P8E5Y4</accession>
<reference evidence="6" key="1">
    <citation type="journal article" date="2020" name="Plant Biotechnol. J.">
        <title>The pomegranate (Punica granatum L.) draft genome dissects genetic divergence between soft- and hard-seeded cultivars.</title>
        <authorList>
            <person name="Luo X."/>
            <person name="Li H."/>
            <person name="Wu Z."/>
            <person name="Yao W."/>
            <person name="Zhao P."/>
            <person name="Cao D."/>
            <person name="Yu H."/>
            <person name="Li K."/>
            <person name="Poudel K."/>
            <person name="Zhao D."/>
            <person name="Zhang F."/>
            <person name="Xia X."/>
            <person name="Chen L."/>
            <person name="Wang Q."/>
            <person name="Jing D."/>
            <person name="Cao S."/>
        </authorList>
    </citation>
    <scope>NUCLEOTIDE SEQUENCE [LARGE SCALE GENOMIC DNA]</scope>
    <source>
        <strain evidence="6">cv. Tunisia</strain>
    </source>
</reference>
<proteinExistence type="inferred from homology"/>
<dbReference type="PANTHER" id="PTHR43113">
    <property type="entry name" value="NUCLEOSIDE-DIPHOSPHATE-SUGAR EPIMERASE"/>
    <property type="match status" value="1"/>
</dbReference>
<evidence type="ECO:0000256" key="5">
    <source>
        <dbReference type="SAM" id="MobiDB-lite"/>
    </source>
</evidence>
<feature type="region of interest" description="Disordered" evidence="5">
    <location>
        <begin position="30"/>
        <end position="57"/>
    </location>
</feature>
<dbReference type="PROSITE" id="PS00166">
    <property type="entry name" value="ENOYL_COA_HYDRATASE"/>
    <property type="match status" value="1"/>
</dbReference>
<dbReference type="PANTHER" id="PTHR43113:SF1">
    <property type="entry name" value="1,4-DIHYDROXY-2-NAPHTHOYL-COA SYNTHASE, PEROXISOMAL"/>
    <property type="match status" value="1"/>
</dbReference>
<dbReference type="OrthoDB" id="2018133at2759"/>
<evidence type="ECO:0000313" key="7">
    <source>
        <dbReference type="RefSeq" id="XP_031402850.1"/>
    </source>
</evidence>
<evidence type="ECO:0000256" key="2">
    <source>
        <dbReference type="ARBA" id="ARBA00023239"/>
    </source>
</evidence>
<dbReference type="Gene3D" id="1.10.12.10">
    <property type="entry name" value="Lyase 2-enoyl-coa Hydratase, Chain A, domain 2"/>
    <property type="match status" value="1"/>
</dbReference>
<organism evidence="6 7">
    <name type="scientific">Punica granatum</name>
    <name type="common">Pomegranate</name>
    <dbReference type="NCBI Taxonomy" id="22663"/>
    <lineage>
        <taxon>Eukaryota</taxon>
        <taxon>Viridiplantae</taxon>
        <taxon>Streptophyta</taxon>
        <taxon>Embryophyta</taxon>
        <taxon>Tracheophyta</taxon>
        <taxon>Spermatophyta</taxon>
        <taxon>Magnoliopsida</taxon>
        <taxon>eudicotyledons</taxon>
        <taxon>Gunneridae</taxon>
        <taxon>Pentapetalae</taxon>
        <taxon>rosids</taxon>
        <taxon>malvids</taxon>
        <taxon>Myrtales</taxon>
        <taxon>Lythraceae</taxon>
        <taxon>Punica</taxon>
    </lineage>
</organism>
<dbReference type="AlphaFoldDB" id="A0A6P8E5Y4"/>
<protein>
    <recommendedName>
        <fullName evidence="3">1,4-dihydroxy-2-naphthoyl-CoA synthase</fullName>
        <ecNumber evidence="3">4.1.3.36</ecNumber>
    </recommendedName>
</protein>
<dbReference type="EC" id="4.1.3.36" evidence="3"/>
<evidence type="ECO:0000256" key="4">
    <source>
        <dbReference type="RuleBase" id="RU003707"/>
    </source>
</evidence>
<dbReference type="CDD" id="cd06558">
    <property type="entry name" value="crotonase-like"/>
    <property type="match status" value="1"/>
</dbReference>
<dbReference type="Proteomes" id="UP000515151">
    <property type="component" value="Chromosome 6"/>
</dbReference>
<keyword evidence="6" id="KW-1185">Reference proteome</keyword>
<comment type="catalytic activity">
    <reaction evidence="1">
        <text>2-succinylbenzoyl-CoA + H(+) = 1,4-dihydroxy-2-naphthoyl-CoA + H2O</text>
        <dbReference type="Rhea" id="RHEA:26562"/>
        <dbReference type="ChEBI" id="CHEBI:15377"/>
        <dbReference type="ChEBI" id="CHEBI:15378"/>
        <dbReference type="ChEBI" id="CHEBI:57364"/>
        <dbReference type="ChEBI" id="CHEBI:58897"/>
        <dbReference type="EC" id="4.1.3.36"/>
    </reaction>
</comment>
<evidence type="ECO:0000256" key="1">
    <source>
        <dbReference type="ARBA" id="ARBA00000177"/>
    </source>
</evidence>
<dbReference type="RefSeq" id="XP_031402850.1">
    <property type="nucleotide sequence ID" value="XM_031546990.1"/>
</dbReference>
<dbReference type="InterPro" id="IPR029045">
    <property type="entry name" value="ClpP/crotonase-like_dom_sf"/>
</dbReference>
<name>A0A6P8E5Y4_PUNGR</name>
<dbReference type="HAMAP" id="MF_01934">
    <property type="entry name" value="MenB"/>
    <property type="match status" value="1"/>
</dbReference>
<comment type="similarity">
    <text evidence="4">Belongs to the enoyl-CoA hydratase/isomerase family.</text>
</comment>
<dbReference type="InterPro" id="IPR001753">
    <property type="entry name" value="Enoyl-CoA_hydra/iso"/>
</dbReference>
<dbReference type="GO" id="GO:0005829">
    <property type="term" value="C:cytosol"/>
    <property type="evidence" value="ECO:0007669"/>
    <property type="project" value="TreeGrafter"/>
</dbReference>
<dbReference type="FunFam" id="3.90.226.10:FF:000003">
    <property type="entry name" value="1,4-dihydroxy-2-naphthoyl-CoA synthase"/>
    <property type="match status" value="1"/>
</dbReference>
<evidence type="ECO:0000313" key="6">
    <source>
        <dbReference type="Proteomes" id="UP000515151"/>
    </source>
</evidence>
<dbReference type="GeneID" id="116212398"/>
<sequence>MAAAGRMTQKDMEAVTRRFASLAGHIAPTSVSISDSDSDSSPISRGNTSASFNDSYHRMHGEVPSHLPVWRAVPDESGKGFTDIIYEKAVGEGIAKITINRPEKRNAFRPLTIKELMRAFADARDDTSIGVIIFTGKGTEAFCSGGDQSVRTKSGYADPADVGRLNVLDLQVQIRRLPKPVIAMVAGYAVGGGHILHMVCDLTIAADNAVFGQTGPKVGSFDAGYGCSIMSRLIGPKRAREMWYLARFYSAAEADKMGLVNKVVPGSLIDSVNDQSRHTDVIMFMEKLVQLANLEQETVQWCREILTNSPTAVRMCKSALNAVDDGHAGLQELAGNATLLFYGSEEGNEGKNAYLNKTRPNFSKFPWLP</sequence>
<feature type="compositionally biased region" description="Polar residues" evidence="5">
    <location>
        <begin position="45"/>
        <end position="54"/>
    </location>
</feature>
<keyword evidence="2" id="KW-0456">Lyase</keyword>
<dbReference type="Gene3D" id="3.90.226.10">
    <property type="entry name" value="2-enoyl-CoA Hydratase, Chain A, domain 1"/>
    <property type="match status" value="1"/>
</dbReference>